<dbReference type="EMBL" id="CAJVPM010007344">
    <property type="protein sequence ID" value="CAG8544701.1"/>
    <property type="molecule type" value="Genomic_DNA"/>
</dbReference>
<name>A0ACA9LQC0_9GLOM</name>
<dbReference type="Proteomes" id="UP000789860">
    <property type="component" value="Unassembled WGS sequence"/>
</dbReference>
<feature type="non-terminal residue" evidence="1">
    <location>
        <position position="1"/>
    </location>
</feature>
<accession>A0ACA9LQC0</accession>
<keyword evidence="2" id="KW-1185">Reference proteome</keyword>
<organism evidence="1 2">
    <name type="scientific">Scutellospora calospora</name>
    <dbReference type="NCBI Taxonomy" id="85575"/>
    <lineage>
        <taxon>Eukaryota</taxon>
        <taxon>Fungi</taxon>
        <taxon>Fungi incertae sedis</taxon>
        <taxon>Mucoromycota</taxon>
        <taxon>Glomeromycotina</taxon>
        <taxon>Glomeromycetes</taxon>
        <taxon>Diversisporales</taxon>
        <taxon>Gigasporaceae</taxon>
        <taxon>Scutellospora</taxon>
    </lineage>
</organism>
<sequence>AKRLKEIQLTNDEWDLIRDLVNILGLFFETTEKLGGSEYITISYILLSIWRLMRSLTISESYTDDELNEVNFETDDLDLSDSDTFLVCLLDLRCKKLKFAAPTQRYQAKTALCNKYNEIKSLHKASTSSNKSFSSREDQDKQEEQYQIYQKSFFRIVFMQDTSEELNDELDNYLSLPEIYFKSDPFN</sequence>
<proteinExistence type="predicted"/>
<reference evidence="1" key="1">
    <citation type="submission" date="2021-06" db="EMBL/GenBank/DDBJ databases">
        <authorList>
            <person name="Kallberg Y."/>
            <person name="Tangrot J."/>
            <person name="Rosling A."/>
        </authorList>
    </citation>
    <scope>NUCLEOTIDE SEQUENCE</scope>
    <source>
        <strain evidence="1">AU212A</strain>
    </source>
</reference>
<protein>
    <submittedName>
        <fullName evidence="1">11448_t:CDS:1</fullName>
    </submittedName>
</protein>
<gene>
    <name evidence="1" type="ORF">SCALOS_LOCUS4969</name>
</gene>
<evidence type="ECO:0000313" key="2">
    <source>
        <dbReference type="Proteomes" id="UP000789860"/>
    </source>
</evidence>
<evidence type="ECO:0000313" key="1">
    <source>
        <dbReference type="EMBL" id="CAG8544701.1"/>
    </source>
</evidence>
<comment type="caution">
    <text evidence="1">The sequence shown here is derived from an EMBL/GenBank/DDBJ whole genome shotgun (WGS) entry which is preliminary data.</text>
</comment>